<evidence type="ECO:0000256" key="21">
    <source>
        <dbReference type="ARBA" id="ARBA00034102"/>
    </source>
</evidence>
<protein>
    <recommendedName>
        <fullName evidence="5">PRKCA-binding protein</fullName>
    </recommendedName>
    <alternativeName>
        <fullName evidence="19">Protein interacting with C kinase 1</fullName>
    </alternativeName>
    <alternativeName>
        <fullName evidence="18">Protein kinase C-alpha-binding protein</fullName>
    </alternativeName>
</protein>
<keyword evidence="16" id="KW-0206">Cytoskeleton</keyword>
<comment type="function">
    <text evidence="20">Probable adapter protein that bind to and organize the subcellular localization of a variety of membrane proteins containing some PDZ recognition sequence. Involved in the clustering of various receptors, possibly by acting at the receptor internalization level. Plays a role in synaptic plasticity by regulating the trafficking and internalization of AMPA receptors. May be regulated upon PRKCA activation. May regulate ASIC1/ASIC3 channel. Regulates actin polymerization by inhibiting the actin-nucleating activity of the Arp2/3 complex; the function is competitive with nucleation promoting factors and is linked to neuronal morphology regulation and AMPA receptor (AMPAR) endocytosis. Via interaction with the Arp2/3 complex involved in regulation of synaptic plasicity of excitatory synapses and required for spine shrinkage during long-term depression (LTD). Involved in regulation of astrocyte morphology, antagonistic to Arp2/3 complex activator WASL/N-WASP function.</text>
</comment>
<evidence type="ECO:0000313" key="27">
    <source>
        <dbReference type="EMBL" id="CAH0381160.1"/>
    </source>
</evidence>
<keyword evidence="15" id="KW-0009">Actin-binding</keyword>
<dbReference type="GO" id="GO:0005080">
    <property type="term" value="F:protein kinase C binding"/>
    <property type="evidence" value="ECO:0007669"/>
    <property type="project" value="TreeGrafter"/>
</dbReference>
<dbReference type="GO" id="GO:0006886">
    <property type="term" value="P:intracellular protein transport"/>
    <property type="evidence" value="ECO:0007669"/>
    <property type="project" value="TreeGrafter"/>
</dbReference>
<dbReference type="GO" id="GO:0043113">
    <property type="term" value="P:receptor clustering"/>
    <property type="evidence" value="ECO:0007669"/>
    <property type="project" value="TreeGrafter"/>
</dbReference>
<dbReference type="FunFam" id="2.30.42.10:FF:000073">
    <property type="entry name" value="Interacting with PRKCA"/>
    <property type="match status" value="1"/>
</dbReference>
<keyword evidence="10" id="KW-0862">Zinc</keyword>
<name>A0A9N9ZZP9_BEMTA</name>
<evidence type="ECO:0000256" key="10">
    <source>
        <dbReference type="ARBA" id="ARBA00022833"/>
    </source>
</evidence>
<feature type="domain" description="PDZ" evidence="25">
    <location>
        <begin position="39"/>
        <end position="122"/>
    </location>
</feature>
<evidence type="ECO:0000256" key="8">
    <source>
        <dbReference type="ARBA" id="ARBA00022599"/>
    </source>
</evidence>
<dbReference type="GO" id="GO:0005543">
    <property type="term" value="F:phospholipid binding"/>
    <property type="evidence" value="ECO:0007669"/>
    <property type="project" value="TreeGrafter"/>
</dbReference>
<feature type="compositionally biased region" description="Polar residues" evidence="24">
    <location>
        <begin position="434"/>
        <end position="444"/>
    </location>
</feature>
<dbReference type="SUPFAM" id="SSF103657">
    <property type="entry name" value="BAR/IMD domain-like"/>
    <property type="match status" value="1"/>
</dbReference>
<evidence type="ECO:0000256" key="13">
    <source>
        <dbReference type="ARBA" id="ARBA00023136"/>
    </source>
</evidence>
<evidence type="ECO:0000256" key="4">
    <source>
        <dbReference type="ARBA" id="ARBA00004635"/>
    </source>
</evidence>
<dbReference type="GO" id="GO:0005856">
    <property type="term" value="C:cytoskeleton"/>
    <property type="evidence" value="ECO:0007669"/>
    <property type="project" value="UniProtKB-SubCell"/>
</dbReference>
<feature type="domain" description="AH" evidence="26">
    <location>
        <begin position="161"/>
        <end position="370"/>
    </location>
</feature>
<keyword evidence="14" id="KW-0564">Palmitate</keyword>
<evidence type="ECO:0000256" key="2">
    <source>
        <dbReference type="ARBA" id="ARBA00004245"/>
    </source>
</evidence>
<dbReference type="Pfam" id="PF06456">
    <property type="entry name" value="Arfaptin"/>
    <property type="match status" value="1"/>
</dbReference>
<dbReference type="SMART" id="SM01015">
    <property type="entry name" value="Arfaptin"/>
    <property type="match status" value="1"/>
</dbReference>
<dbReference type="CDD" id="cd06722">
    <property type="entry name" value="PDZ_PICK1-like"/>
    <property type="match status" value="1"/>
</dbReference>
<dbReference type="GO" id="GO:0003779">
    <property type="term" value="F:actin binding"/>
    <property type="evidence" value="ECO:0007669"/>
    <property type="project" value="UniProtKB-KW"/>
</dbReference>
<feature type="region of interest" description="Disordered" evidence="24">
    <location>
        <begin position="414"/>
        <end position="444"/>
    </location>
</feature>
<dbReference type="GO" id="GO:0097062">
    <property type="term" value="P:dendritic spine maintenance"/>
    <property type="evidence" value="ECO:0007669"/>
    <property type="project" value="TreeGrafter"/>
</dbReference>
<dbReference type="EMBL" id="OU963862">
    <property type="protein sequence ID" value="CAH0381160.1"/>
    <property type="molecule type" value="Genomic_DNA"/>
</dbReference>
<evidence type="ECO:0000256" key="15">
    <source>
        <dbReference type="ARBA" id="ARBA00023203"/>
    </source>
</evidence>
<dbReference type="GO" id="GO:0098842">
    <property type="term" value="C:postsynaptic early endosome"/>
    <property type="evidence" value="ECO:0007669"/>
    <property type="project" value="TreeGrafter"/>
</dbReference>
<dbReference type="InterPro" id="IPR036034">
    <property type="entry name" value="PDZ_sf"/>
</dbReference>
<keyword evidence="17" id="KW-0449">Lipoprotein</keyword>
<comment type="subcellular location">
    <subcellularLocation>
        <location evidence="2">Cytoplasm</location>
        <location evidence="2">Cytoskeleton</location>
    </subcellularLocation>
    <subcellularLocation>
        <location evidence="3">Cytoplasm</location>
        <location evidence="3">Perinuclear region</location>
    </subcellularLocation>
    <subcellularLocation>
        <location evidence="4">Membrane</location>
        <topology evidence="4">Lipid-anchor</topology>
    </subcellularLocation>
    <subcellularLocation>
        <location evidence="1">Membrane</location>
        <topology evidence="1">Peripheral membrane protein</topology>
    </subcellularLocation>
    <subcellularLocation>
        <location evidence="22">Postsynaptic density</location>
    </subcellularLocation>
    <subcellularLocation>
        <location evidence="21">Synapse</location>
        <location evidence="21">Synaptosome</location>
    </subcellularLocation>
</comment>
<evidence type="ECO:0000256" key="1">
    <source>
        <dbReference type="ARBA" id="ARBA00004170"/>
    </source>
</evidence>
<dbReference type="GO" id="GO:0043005">
    <property type="term" value="C:neuron projection"/>
    <property type="evidence" value="ECO:0007669"/>
    <property type="project" value="UniProtKB-KW"/>
</dbReference>
<evidence type="ECO:0000256" key="12">
    <source>
        <dbReference type="ARBA" id="ARBA00023018"/>
    </source>
</evidence>
<sequence>MAARYSSIDYVPLETLSQWLAIPTMFTEDRMGMVVTSGIVTIKKDTTNLIGISIGGGAPLCPCLYIVQIFDNTPAAKDGTLQSGDEIVGVNGASVKGKTKVEVAKMIQACKDEVSIKYNKLHADPQQGKTLDIVLKKVKHRLVENMSTTTADALGLSRAILCNDTLVKKLDELEATELMYKKLVDHSKYVLKSFFKLLQVYKAFGDAFAAIGVREPQPRASETFRQFGDCHRQMEKFGITTLKALKPILNDLGTYLNKAIPDTKLTIRKYADAKFEYLSYCLKVKEMDDEEHGYSVLQEPLYRVETGNYEYRLILHCRQEARSRFAQLRSDVLVKMELLDNKHVQDVVWQLQRFVSGLASFHSNVYELLKGNKLFPIETDLAQSAFQYKSTGPVLQDDEDADDDEPVQAMEATENNVGQLSPSKVDPNYITPGHTHTTSQNESQITSTNNIHELISTNQTYDNSQSLNDLILNSENSNLLGASLQTDLSSFQNLKSSSVGQQLSGIWRHHNALLQFEPGRKF</sequence>
<dbReference type="GO" id="GO:0046872">
    <property type="term" value="F:metal ion binding"/>
    <property type="evidence" value="ECO:0007669"/>
    <property type="project" value="UniProtKB-KW"/>
</dbReference>
<keyword evidence="6" id="KW-0963">Cytoplasm</keyword>
<evidence type="ECO:0000256" key="24">
    <source>
        <dbReference type="SAM" id="MobiDB-lite"/>
    </source>
</evidence>
<evidence type="ECO:0000256" key="3">
    <source>
        <dbReference type="ARBA" id="ARBA00004556"/>
    </source>
</evidence>
<dbReference type="Gene3D" id="1.20.1270.60">
    <property type="entry name" value="Arfaptin homology (AH) domain/BAR domain"/>
    <property type="match status" value="1"/>
</dbReference>
<organism evidence="27 28">
    <name type="scientific">Bemisia tabaci</name>
    <name type="common">Sweetpotato whitefly</name>
    <name type="synonym">Aleurodes tabaci</name>
    <dbReference type="NCBI Taxonomy" id="7038"/>
    <lineage>
        <taxon>Eukaryota</taxon>
        <taxon>Metazoa</taxon>
        <taxon>Ecdysozoa</taxon>
        <taxon>Arthropoda</taxon>
        <taxon>Hexapoda</taxon>
        <taxon>Insecta</taxon>
        <taxon>Pterygota</taxon>
        <taxon>Neoptera</taxon>
        <taxon>Paraneoptera</taxon>
        <taxon>Hemiptera</taxon>
        <taxon>Sternorrhyncha</taxon>
        <taxon>Aleyrodoidea</taxon>
        <taxon>Aleyrodidae</taxon>
        <taxon>Aleyrodinae</taxon>
        <taxon>Bemisia</taxon>
    </lineage>
</organism>
<dbReference type="PANTHER" id="PTHR12141">
    <property type="entry name" value="ARFAPTIN-RELATED"/>
    <property type="match status" value="1"/>
</dbReference>
<evidence type="ECO:0000313" key="28">
    <source>
        <dbReference type="Proteomes" id="UP001152759"/>
    </source>
</evidence>
<dbReference type="InterPro" id="IPR027267">
    <property type="entry name" value="AH/BAR_dom_sf"/>
</dbReference>
<evidence type="ECO:0000256" key="19">
    <source>
        <dbReference type="ARBA" id="ARBA00032804"/>
    </source>
</evidence>
<evidence type="ECO:0000256" key="7">
    <source>
        <dbReference type="ARBA" id="ARBA00022553"/>
    </source>
</evidence>
<evidence type="ECO:0000256" key="23">
    <source>
        <dbReference type="ARBA" id="ARBA00093501"/>
    </source>
</evidence>
<reference evidence="27" key="1">
    <citation type="submission" date="2021-12" db="EMBL/GenBank/DDBJ databases">
        <authorList>
            <person name="King R."/>
        </authorList>
    </citation>
    <scope>NUCLEOTIDE SEQUENCE</scope>
</reference>
<evidence type="ECO:0000256" key="14">
    <source>
        <dbReference type="ARBA" id="ARBA00023139"/>
    </source>
</evidence>
<dbReference type="GO" id="GO:0005886">
    <property type="term" value="C:plasma membrane"/>
    <property type="evidence" value="ECO:0007669"/>
    <property type="project" value="GOC"/>
</dbReference>
<dbReference type="GO" id="GO:0008021">
    <property type="term" value="C:synaptic vesicle"/>
    <property type="evidence" value="ECO:0007669"/>
    <property type="project" value="TreeGrafter"/>
</dbReference>
<dbReference type="Pfam" id="PF00595">
    <property type="entry name" value="PDZ"/>
    <property type="match status" value="1"/>
</dbReference>
<dbReference type="GO" id="GO:0014069">
    <property type="term" value="C:postsynaptic density"/>
    <property type="evidence" value="ECO:0007669"/>
    <property type="project" value="UniProtKB-SubCell"/>
</dbReference>
<dbReference type="GO" id="GO:0048471">
    <property type="term" value="C:perinuclear region of cytoplasm"/>
    <property type="evidence" value="ECO:0007669"/>
    <property type="project" value="UniProtKB-SubCell"/>
</dbReference>
<evidence type="ECO:0000256" key="16">
    <source>
        <dbReference type="ARBA" id="ARBA00023212"/>
    </source>
</evidence>
<dbReference type="GO" id="GO:0032588">
    <property type="term" value="C:trans-Golgi network membrane"/>
    <property type="evidence" value="ECO:0007669"/>
    <property type="project" value="TreeGrafter"/>
</dbReference>
<dbReference type="GO" id="GO:0034315">
    <property type="term" value="P:regulation of Arp2/3 complex-mediated actin nucleation"/>
    <property type="evidence" value="ECO:0007669"/>
    <property type="project" value="TreeGrafter"/>
</dbReference>
<keyword evidence="12" id="KW-0770">Synapse</keyword>
<keyword evidence="28" id="KW-1185">Reference proteome</keyword>
<dbReference type="SMART" id="SM00228">
    <property type="entry name" value="PDZ"/>
    <property type="match status" value="1"/>
</dbReference>
<evidence type="ECO:0000256" key="17">
    <source>
        <dbReference type="ARBA" id="ARBA00023288"/>
    </source>
</evidence>
<keyword evidence="7" id="KW-0597">Phosphoprotein</keyword>
<keyword evidence="9" id="KW-0479">Metal-binding</keyword>
<dbReference type="GO" id="GO:0019904">
    <property type="term" value="F:protein domain specific binding"/>
    <property type="evidence" value="ECO:0007669"/>
    <property type="project" value="InterPro"/>
</dbReference>
<evidence type="ECO:0000256" key="9">
    <source>
        <dbReference type="ARBA" id="ARBA00022723"/>
    </source>
</evidence>
<dbReference type="InterPro" id="IPR037959">
    <property type="entry name" value="PICK1_BAR"/>
</dbReference>
<proteinExistence type="predicted"/>
<accession>A0A9N9ZZP9</accession>
<gene>
    <name evidence="27" type="ORF">BEMITA_LOCUS838</name>
</gene>
<evidence type="ECO:0000256" key="11">
    <source>
        <dbReference type="ARBA" id="ARBA00022837"/>
    </source>
</evidence>
<dbReference type="PROSITE" id="PS50106">
    <property type="entry name" value="PDZ"/>
    <property type="match status" value="1"/>
</dbReference>
<dbReference type="PANTHER" id="PTHR12141:SF1">
    <property type="entry name" value="PRKCA-BINDING PROTEIN"/>
    <property type="match status" value="1"/>
</dbReference>
<dbReference type="InterPro" id="IPR030798">
    <property type="entry name" value="Arfaptin_fam"/>
</dbReference>
<evidence type="ECO:0000256" key="18">
    <source>
        <dbReference type="ARBA" id="ARBA00031097"/>
    </source>
</evidence>
<keyword evidence="8" id="KW-0771">Synaptosome</keyword>
<keyword evidence="11" id="KW-0106">Calcium</keyword>
<keyword evidence="13" id="KW-0472">Membrane</keyword>
<evidence type="ECO:0000259" key="26">
    <source>
        <dbReference type="PROSITE" id="PS50870"/>
    </source>
</evidence>
<dbReference type="CDD" id="cd07659">
    <property type="entry name" value="BAR_PICK1"/>
    <property type="match status" value="1"/>
</dbReference>
<dbReference type="SUPFAM" id="SSF50156">
    <property type="entry name" value="PDZ domain-like"/>
    <property type="match status" value="1"/>
</dbReference>
<evidence type="ECO:0000256" key="5">
    <source>
        <dbReference type="ARBA" id="ARBA00017975"/>
    </source>
</evidence>
<dbReference type="GO" id="GO:0002092">
    <property type="term" value="P:positive regulation of receptor internalization"/>
    <property type="evidence" value="ECO:0007669"/>
    <property type="project" value="TreeGrafter"/>
</dbReference>
<dbReference type="InterPro" id="IPR010504">
    <property type="entry name" value="AH_dom"/>
</dbReference>
<dbReference type="AlphaFoldDB" id="A0A9N9ZZP9"/>
<dbReference type="FunFam" id="1.20.1270.60:FF:000023">
    <property type="entry name" value="Interacting with PRKCA"/>
    <property type="match status" value="1"/>
</dbReference>
<evidence type="ECO:0000256" key="22">
    <source>
        <dbReference type="ARBA" id="ARBA00034105"/>
    </source>
</evidence>
<evidence type="ECO:0000259" key="25">
    <source>
        <dbReference type="PROSITE" id="PS50106"/>
    </source>
</evidence>
<dbReference type="InterPro" id="IPR001478">
    <property type="entry name" value="PDZ"/>
</dbReference>
<dbReference type="Gene3D" id="2.30.42.10">
    <property type="match status" value="1"/>
</dbReference>
<dbReference type="Proteomes" id="UP001152759">
    <property type="component" value="Chromosome 1"/>
</dbReference>
<evidence type="ECO:0000256" key="20">
    <source>
        <dbReference type="ARBA" id="ARBA00033721"/>
    </source>
</evidence>
<dbReference type="PROSITE" id="PS50870">
    <property type="entry name" value="AH"/>
    <property type="match status" value="1"/>
</dbReference>
<comment type="subunit">
    <text evidence="23">Monomer and homodimer. Interacts with CXADR. Interacts presynaptically with the glutamate receptors GRIA2, GRIA3, GRIK3, isoform 3 of GRIA4, isoform A of GRM4, GRM7 and GRM8; with NAPA and NAPB; and with BTG2. The interaction with NAPA and NAPB disrupts the interaction with GRIA2, conducting to the internalization of GRIA2. Interacts with PRKCA; with the amine transporters SLC6A2 and SLC6A3; with the channels ASIC1 and ASIC2; with the GTP-binding proteins ARF1 and ARF3; with the ephrin receptor tyrosine kinases EPHA7, EPHB1 and EPHB2; with ERBB2 and through its PDZ domain with the C-terminal tail of PRLHR. Interacts with UNC5A. Interacts (via AH domain) with NCS1/FREQ; in a calcium-dependent manner. Interacts with F-actin and associates with the ARP2/3 complex. Interacts (via PDZ domain) with ARF1 (activated); the interaction blocks Arp2/3 complex inhibition. Interacts with SORCS3.</text>
</comment>
<evidence type="ECO:0000256" key="6">
    <source>
        <dbReference type="ARBA" id="ARBA00022490"/>
    </source>
</evidence>